<dbReference type="PANTHER" id="PTHR10302">
    <property type="entry name" value="SINGLE-STRANDED DNA-BINDING PROTEIN"/>
    <property type="match status" value="1"/>
</dbReference>
<dbReference type="AlphaFoldDB" id="A0A1I2SNH3"/>
<feature type="compositionally biased region" description="Basic and acidic residues" evidence="4">
    <location>
        <begin position="169"/>
        <end position="182"/>
    </location>
</feature>
<dbReference type="Proteomes" id="UP000199052">
    <property type="component" value="Unassembled WGS sequence"/>
</dbReference>
<reference evidence="5 8" key="2">
    <citation type="submission" date="2020-07" db="EMBL/GenBank/DDBJ databases">
        <title>Sequencing the genomes of 1000 actinobacteria strains.</title>
        <authorList>
            <person name="Klenk H.-P."/>
        </authorList>
    </citation>
    <scope>NUCLEOTIDE SEQUENCE [LARGE SCALE GENOMIC DNA]</scope>
    <source>
        <strain evidence="5 8">DSM 45117</strain>
    </source>
</reference>
<dbReference type="GO" id="GO:0006260">
    <property type="term" value="P:DNA replication"/>
    <property type="evidence" value="ECO:0007669"/>
    <property type="project" value="InterPro"/>
</dbReference>
<dbReference type="CDD" id="cd04496">
    <property type="entry name" value="SSB_OBF"/>
    <property type="match status" value="1"/>
</dbReference>
<dbReference type="SUPFAM" id="SSF50249">
    <property type="entry name" value="Nucleic acid-binding proteins"/>
    <property type="match status" value="1"/>
</dbReference>
<dbReference type="Proteomes" id="UP000533017">
    <property type="component" value="Unassembled WGS sequence"/>
</dbReference>
<name>A0A1I2SNH3_9ACTN</name>
<evidence type="ECO:0000313" key="7">
    <source>
        <dbReference type="Proteomes" id="UP000199052"/>
    </source>
</evidence>
<gene>
    <name evidence="5" type="ORF">FHR37_002828</name>
    <name evidence="6" type="ORF">SAMN05421678_106235</name>
</gene>
<sequence length="211" mass="22718">MNETMITIAGNVATELRFVRSDRGTSLVSFRLASTPRRYDRNQGGWVDGHTTYVTVVCWRTLAENVAGSLHKGDPVVVFGRLRVENWERDGKAGTTVEVEAQALGHDLSRGTSAFRRTRREQREVTSDTSLAEELARSWDTGEAADGSDGSDGSDLAGEEATPGDTDSPDGHTDVGVDHPEDGAMPTRRRGSGRSPLADAATSDDADRRAA</sequence>
<dbReference type="EMBL" id="FOOI01000006">
    <property type="protein sequence ID" value="SFG52487.1"/>
    <property type="molecule type" value="Genomic_DNA"/>
</dbReference>
<dbReference type="InterPro" id="IPR012340">
    <property type="entry name" value="NA-bd_OB-fold"/>
</dbReference>
<proteinExistence type="inferred from homology"/>
<evidence type="ECO:0000313" key="5">
    <source>
        <dbReference type="EMBL" id="NYH83977.1"/>
    </source>
</evidence>
<comment type="subunit">
    <text evidence="2">Homotetramer.</text>
</comment>
<evidence type="ECO:0000313" key="6">
    <source>
        <dbReference type="EMBL" id="SFG52487.1"/>
    </source>
</evidence>
<evidence type="ECO:0000256" key="4">
    <source>
        <dbReference type="SAM" id="MobiDB-lite"/>
    </source>
</evidence>
<evidence type="ECO:0000256" key="1">
    <source>
        <dbReference type="ARBA" id="ARBA00023125"/>
    </source>
</evidence>
<keyword evidence="8" id="KW-1185">Reference proteome</keyword>
<dbReference type="GO" id="GO:0009295">
    <property type="term" value="C:nucleoid"/>
    <property type="evidence" value="ECO:0007669"/>
    <property type="project" value="TreeGrafter"/>
</dbReference>
<evidence type="ECO:0000313" key="8">
    <source>
        <dbReference type="Proteomes" id="UP000533017"/>
    </source>
</evidence>
<dbReference type="PROSITE" id="PS50935">
    <property type="entry name" value="SSB"/>
    <property type="match status" value="1"/>
</dbReference>
<dbReference type="Gene3D" id="2.40.50.140">
    <property type="entry name" value="Nucleic acid-binding proteins"/>
    <property type="match status" value="1"/>
</dbReference>
<dbReference type="HAMAP" id="MF_00984">
    <property type="entry name" value="SSB"/>
    <property type="match status" value="1"/>
</dbReference>
<dbReference type="GO" id="GO:0003697">
    <property type="term" value="F:single-stranded DNA binding"/>
    <property type="evidence" value="ECO:0007669"/>
    <property type="project" value="UniProtKB-UniRule"/>
</dbReference>
<keyword evidence="1 2" id="KW-0238">DNA-binding</keyword>
<dbReference type="Pfam" id="PF00436">
    <property type="entry name" value="SSB"/>
    <property type="match status" value="1"/>
</dbReference>
<dbReference type="NCBIfam" id="TIGR00621">
    <property type="entry name" value="ssb"/>
    <property type="match status" value="1"/>
</dbReference>
<dbReference type="PANTHER" id="PTHR10302:SF27">
    <property type="entry name" value="SINGLE-STRANDED DNA-BINDING PROTEIN"/>
    <property type="match status" value="1"/>
</dbReference>
<dbReference type="EMBL" id="JACBZA010000001">
    <property type="protein sequence ID" value="NYH83977.1"/>
    <property type="molecule type" value="Genomic_DNA"/>
</dbReference>
<dbReference type="RefSeq" id="WP_092883448.1">
    <property type="nucleotide sequence ID" value="NZ_FOOI01000006.1"/>
</dbReference>
<comment type="caution">
    <text evidence="2">Lacks conserved residue(s) required for the propagation of feature annotation.</text>
</comment>
<dbReference type="InterPro" id="IPR011344">
    <property type="entry name" value="ssDNA-bd"/>
</dbReference>
<feature type="region of interest" description="Disordered" evidence="4">
    <location>
        <begin position="110"/>
        <end position="211"/>
    </location>
</feature>
<evidence type="ECO:0000256" key="3">
    <source>
        <dbReference type="RuleBase" id="RU000524"/>
    </source>
</evidence>
<dbReference type="STRING" id="504797.SAMN05421678_106235"/>
<feature type="compositionally biased region" description="Low complexity" evidence="4">
    <location>
        <begin position="141"/>
        <end position="160"/>
    </location>
</feature>
<evidence type="ECO:0000256" key="2">
    <source>
        <dbReference type="HAMAP-Rule" id="MF_00984"/>
    </source>
</evidence>
<organism evidence="6 7">
    <name type="scientific">Actinopolymorpha cephalotaxi</name>
    <dbReference type="NCBI Taxonomy" id="504797"/>
    <lineage>
        <taxon>Bacteria</taxon>
        <taxon>Bacillati</taxon>
        <taxon>Actinomycetota</taxon>
        <taxon>Actinomycetes</taxon>
        <taxon>Propionibacteriales</taxon>
        <taxon>Actinopolymorphaceae</taxon>
        <taxon>Actinopolymorpha</taxon>
    </lineage>
</organism>
<dbReference type="InterPro" id="IPR000424">
    <property type="entry name" value="Primosome_PriB/ssb"/>
</dbReference>
<accession>A0A1I2SNH3</accession>
<reference evidence="6 7" key="1">
    <citation type="submission" date="2016-10" db="EMBL/GenBank/DDBJ databases">
        <authorList>
            <person name="de Groot N.N."/>
        </authorList>
    </citation>
    <scope>NUCLEOTIDE SEQUENCE [LARGE SCALE GENOMIC DNA]</scope>
    <source>
        <strain evidence="6 7">CPCC 202808</strain>
    </source>
</reference>
<protein>
    <recommendedName>
        <fullName evidence="2 3">Single-stranded DNA-binding protein</fullName>
        <shortName evidence="2">SSB</shortName>
    </recommendedName>
</protein>